<gene>
    <name evidence="1" type="ORF">UFOVP1304_4</name>
</gene>
<accession>A0A6J5RI19</accession>
<sequence>MGITLTPPEMMIASQVGCMRHISAVKAGLTDKHGASPGNWQVHIDGALGEIAVAKALDRFWSGSVNTFKAADIGANIQVRTSQRHDSRLIVRHDDSDDDLFVLVTGIAPDYRVRGWISGADAKQDQWLANPHNREAAFFVPESALHPISSIT</sequence>
<organism evidence="1">
    <name type="scientific">uncultured Caudovirales phage</name>
    <dbReference type="NCBI Taxonomy" id="2100421"/>
    <lineage>
        <taxon>Viruses</taxon>
        <taxon>Duplodnaviria</taxon>
        <taxon>Heunggongvirae</taxon>
        <taxon>Uroviricota</taxon>
        <taxon>Caudoviricetes</taxon>
        <taxon>Peduoviridae</taxon>
        <taxon>Maltschvirus</taxon>
        <taxon>Maltschvirus maltsch</taxon>
    </lineage>
</organism>
<proteinExistence type="predicted"/>
<protein>
    <submittedName>
        <fullName evidence="1">Uncharacterized protein</fullName>
    </submittedName>
</protein>
<dbReference type="EMBL" id="LR797253">
    <property type="protein sequence ID" value="CAB4197130.1"/>
    <property type="molecule type" value="Genomic_DNA"/>
</dbReference>
<evidence type="ECO:0000313" key="1">
    <source>
        <dbReference type="EMBL" id="CAB4197130.1"/>
    </source>
</evidence>
<reference evidence="1" key="1">
    <citation type="submission" date="2020-05" db="EMBL/GenBank/DDBJ databases">
        <authorList>
            <person name="Chiriac C."/>
            <person name="Salcher M."/>
            <person name="Ghai R."/>
            <person name="Kavagutti S V."/>
        </authorList>
    </citation>
    <scope>NUCLEOTIDE SEQUENCE</scope>
</reference>
<name>A0A6J5RI19_9CAUD</name>